<sequence length="443" mass="49361">MTYSDSFPTENVLQILFGINNLILLTTKKASICISKNFSNFSCFVLGFDPPGNNYIALGSRTRDSSNPNFNSETQRSNTLNSQNEANLAQSNISISISNKSKIPSNNSSSNFGSLSNSNFHLNTGVASHDQYAVDAKNVKEEVVRLLEKDDTTDKLIKFIESLVNNLKHPNISFSAANLKQYSQQSDLNFLMALSYIALKRPQFFLKNLNLVDFIVNNLLTSKNTSYDKTVAKNKQTQPIRSPSSPSQNVLYIQPVICNILAMVFENECNWPEVFVTAFVYDSVGERCWVENPLCKDFVENIKTAFVTRPIPFSCENSNTQLIPNNSNSSIELINAKSVESDSILEATEGFVDFTNKKSQIAPRYENIRSKIETTLVDLVKKILNAGTKGQAYKRAIGQSSIASTVNTDNKNIIKLLHNLCGVSELRKIASQKIEVWITNPKG</sequence>
<dbReference type="GO" id="GO:0032039">
    <property type="term" value="C:integrator complex"/>
    <property type="evidence" value="ECO:0007669"/>
    <property type="project" value="InterPro"/>
</dbReference>
<dbReference type="InterPro" id="IPR038902">
    <property type="entry name" value="INTS1"/>
</dbReference>
<feature type="domain" description="Integrator complex subunit 1 RPB2-binding" evidence="2">
    <location>
        <begin position="406"/>
        <end position="442"/>
    </location>
</feature>
<accession>A0A3M7QS79</accession>
<comment type="caution">
    <text evidence="3">The sequence shown here is derived from an EMBL/GenBank/DDBJ whole genome shotgun (WGS) entry which is preliminary data.</text>
</comment>
<evidence type="ECO:0000259" key="2">
    <source>
        <dbReference type="Pfam" id="PF12432"/>
    </source>
</evidence>
<feature type="region of interest" description="Disordered" evidence="1">
    <location>
        <begin position="59"/>
        <end position="84"/>
    </location>
</feature>
<keyword evidence="4" id="KW-1185">Reference proteome</keyword>
<gene>
    <name evidence="3" type="ORF">BpHYR1_032949</name>
</gene>
<evidence type="ECO:0000313" key="3">
    <source>
        <dbReference type="EMBL" id="RNA14307.1"/>
    </source>
</evidence>
<evidence type="ECO:0000256" key="1">
    <source>
        <dbReference type="SAM" id="MobiDB-lite"/>
    </source>
</evidence>
<dbReference type="Pfam" id="PF12432">
    <property type="entry name" value="INTS1_RP2B-bd"/>
    <property type="match status" value="1"/>
</dbReference>
<dbReference type="EMBL" id="REGN01005212">
    <property type="protein sequence ID" value="RNA14307.1"/>
    <property type="molecule type" value="Genomic_DNA"/>
</dbReference>
<reference evidence="3 4" key="1">
    <citation type="journal article" date="2018" name="Sci. Rep.">
        <title>Genomic signatures of local adaptation to the degree of environmental predictability in rotifers.</title>
        <authorList>
            <person name="Franch-Gras L."/>
            <person name="Hahn C."/>
            <person name="Garcia-Roger E.M."/>
            <person name="Carmona M.J."/>
            <person name="Serra M."/>
            <person name="Gomez A."/>
        </authorList>
    </citation>
    <scope>NUCLEOTIDE SEQUENCE [LARGE SCALE GENOMIC DNA]</scope>
    <source>
        <strain evidence="3">HYR1</strain>
    </source>
</reference>
<dbReference type="InterPro" id="IPR022145">
    <property type="entry name" value="INTS1_RPB2-bd"/>
</dbReference>
<organism evidence="3 4">
    <name type="scientific">Brachionus plicatilis</name>
    <name type="common">Marine rotifer</name>
    <name type="synonym">Brachionus muelleri</name>
    <dbReference type="NCBI Taxonomy" id="10195"/>
    <lineage>
        <taxon>Eukaryota</taxon>
        <taxon>Metazoa</taxon>
        <taxon>Spiralia</taxon>
        <taxon>Gnathifera</taxon>
        <taxon>Rotifera</taxon>
        <taxon>Eurotatoria</taxon>
        <taxon>Monogononta</taxon>
        <taxon>Pseudotrocha</taxon>
        <taxon>Ploima</taxon>
        <taxon>Brachionidae</taxon>
        <taxon>Brachionus</taxon>
    </lineage>
</organism>
<proteinExistence type="predicted"/>
<dbReference type="AlphaFoldDB" id="A0A3M7QS79"/>
<evidence type="ECO:0000313" key="4">
    <source>
        <dbReference type="Proteomes" id="UP000276133"/>
    </source>
</evidence>
<dbReference type="PANTHER" id="PTHR21224:SF1">
    <property type="entry name" value="INTEGRATOR COMPLEX SUBUNIT 1"/>
    <property type="match status" value="1"/>
</dbReference>
<protein>
    <submittedName>
        <fullName evidence="3">Integrator complex subunit 1</fullName>
    </submittedName>
</protein>
<feature type="compositionally biased region" description="Polar residues" evidence="1">
    <location>
        <begin position="65"/>
        <end position="84"/>
    </location>
</feature>
<dbReference type="OrthoDB" id="19938at2759"/>
<dbReference type="Proteomes" id="UP000276133">
    <property type="component" value="Unassembled WGS sequence"/>
</dbReference>
<dbReference type="STRING" id="10195.A0A3M7QS79"/>
<name>A0A3M7QS79_BRAPC</name>
<dbReference type="GO" id="GO:0034474">
    <property type="term" value="P:U2 snRNA 3'-end processing"/>
    <property type="evidence" value="ECO:0007669"/>
    <property type="project" value="InterPro"/>
</dbReference>
<dbReference type="PANTHER" id="PTHR21224">
    <property type="entry name" value="INTEGRATOR COMPLEX SUBUNIT 1"/>
    <property type="match status" value="1"/>
</dbReference>